<evidence type="ECO:0000256" key="4">
    <source>
        <dbReference type="ARBA" id="ARBA00022741"/>
    </source>
</evidence>
<dbReference type="InterPro" id="IPR039421">
    <property type="entry name" value="Type_1_exporter"/>
</dbReference>
<dbReference type="FunFam" id="3.40.50.300:FF:000186">
    <property type="entry name" value="ATP-binding cassette sub-family B member 7, mitochondrial"/>
    <property type="match status" value="1"/>
</dbReference>
<feature type="domain" description="ABC transmembrane type-1" evidence="11">
    <location>
        <begin position="36"/>
        <end position="323"/>
    </location>
</feature>
<evidence type="ECO:0000259" key="11">
    <source>
        <dbReference type="PROSITE" id="PS50929"/>
    </source>
</evidence>
<dbReference type="InterPro" id="IPR003439">
    <property type="entry name" value="ABC_transporter-like_ATP-bd"/>
</dbReference>
<protein>
    <submittedName>
        <fullName evidence="12">ATP-binding cassette subfamily B protein</fullName>
    </submittedName>
</protein>
<organism evidence="12 13">
    <name type="scientific">Neoroseomonas alkaliterrae</name>
    <dbReference type="NCBI Taxonomy" id="1452450"/>
    <lineage>
        <taxon>Bacteria</taxon>
        <taxon>Pseudomonadati</taxon>
        <taxon>Pseudomonadota</taxon>
        <taxon>Alphaproteobacteria</taxon>
        <taxon>Acetobacterales</taxon>
        <taxon>Acetobacteraceae</taxon>
        <taxon>Neoroseomonas</taxon>
    </lineage>
</organism>
<dbReference type="GO" id="GO:0016887">
    <property type="term" value="F:ATP hydrolysis activity"/>
    <property type="evidence" value="ECO:0007669"/>
    <property type="project" value="InterPro"/>
</dbReference>
<evidence type="ECO:0000313" key="12">
    <source>
        <dbReference type="EMBL" id="MBB5691661.1"/>
    </source>
</evidence>
<keyword evidence="6 9" id="KW-1133">Transmembrane helix</keyword>
<evidence type="ECO:0000256" key="3">
    <source>
        <dbReference type="ARBA" id="ARBA00022692"/>
    </source>
</evidence>
<keyword evidence="5 12" id="KW-0067">ATP-binding</keyword>
<dbReference type="CDD" id="cd18582">
    <property type="entry name" value="ABC_6TM_ATM1_ABCB7"/>
    <property type="match status" value="1"/>
</dbReference>
<dbReference type="SUPFAM" id="SSF52540">
    <property type="entry name" value="P-loop containing nucleoside triphosphate hydrolases"/>
    <property type="match status" value="1"/>
</dbReference>
<dbReference type="InterPro" id="IPR017871">
    <property type="entry name" value="ABC_transporter-like_CS"/>
</dbReference>
<comment type="subcellular location">
    <subcellularLocation>
        <location evidence="1">Cell membrane</location>
        <topology evidence="1">Multi-pass membrane protein</topology>
    </subcellularLocation>
</comment>
<proteinExistence type="predicted"/>
<dbReference type="Pfam" id="PF00664">
    <property type="entry name" value="ABC_membrane"/>
    <property type="match status" value="1"/>
</dbReference>
<dbReference type="GO" id="GO:0005886">
    <property type="term" value="C:plasma membrane"/>
    <property type="evidence" value="ECO:0007669"/>
    <property type="project" value="UniProtKB-SubCell"/>
</dbReference>
<dbReference type="GO" id="GO:0140359">
    <property type="term" value="F:ABC-type transporter activity"/>
    <property type="evidence" value="ECO:0007669"/>
    <property type="project" value="InterPro"/>
</dbReference>
<dbReference type="AlphaFoldDB" id="A0A840Y6T5"/>
<comment type="caution">
    <text evidence="12">The sequence shown here is derived from an EMBL/GenBank/DDBJ whole genome shotgun (WGS) entry which is preliminary data.</text>
</comment>
<evidence type="ECO:0000256" key="1">
    <source>
        <dbReference type="ARBA" id="ARBA00004651"/>
    </source>
</evidence>
<feature type="transmembrane region" description="Helical" evidence="9">
    <location>
        <begin position="68"/>
        <end position="86"/>
    </location>
</feature>
<evidence type="ECO:0000256" key="6">
    <source>
        <dbReference type="ARBA" id="ARBA00022989"/>
    </source>
</evidence>
<dbReference type="GO" id="GO:0006879">
    <property type="term" value="P:intracellular iron ion homeostasis"/>
    <property type="evidence" value="ECO:0007669"/>
    <property type="project" value="TreeGrafter"/>
</dbReference>
<dbReference type="PROSITE" id="PS50929">
    <property type="entry name" value="ABC_TM1F"/>
    <property type="match status" value="1"/>
</dbReference>
<dbReference type="PROSITE" id="PS50893">
    <property type="entry name" value="ABC_TRANSPORTER_2"/>
    <property type="match status" value="1"/>
</dbReference>
<evidence type="ECO:0000259" key="10">
    <source>
        <dbReference type="PROSITE" id="PS50893"/>
    </source>
</evidence>
<feature type="region of interest" description="Disordered" evidence="8">
    <location>
        <begin position="603"/>
        <end position="624"/>
    </location>
</feature>
<dbReference type="SUPFAM" id="SSF90123">
    <property type="entry name" value="ABC transporter transmembrane region"/>
    <property type="match status" value="1"/>
</dbReference>
<dbReference type="Gene3D" id="3.40.50.300">
    <property type="entry name" value="P-loop containing nucleotide triphosphate hydrolases"/>
    <property type="match status" value="1"/>
</dbReference>
<dbReference type="PANTHER" id="PTHR24221">
    <property type="entry name" value="ATP-BINDING CASSETTE SUB-FAMILY B"/>
    <property type="match status" value="1"/>
</dbReference>
<evidence type="ECO:0000256" key="2">
    <source>
        <dbReference type="ARBA" id="ARBA00022448"/>
    </source>
</evidence>
<dbReference type="Pfam" id="PF00005">
    <property type="entry name" value="ABC_tran"/>
    <property type="match status" value="1"/>
</dbReference>
<gene>
    <name evidence="12" type="ORF">FHS88_003822</name>
</gene>
<evidence type="ECO:0000313" key="13">
    <source>
        <dbReference type="Proteomes" id="UP000562254"/>
    </source>
</evidence>
<evidence type="ECO:0000256" key="9">
    <source>
        <dbReference type="SAM" id="Phobius"/>
    </source>
</evidence>
<evidence type="ECO:0000256" key="7">
    <source>
        <dbReference type="ARBA" id="ARBA00023136"/>
    </source>
</evidence>
<dbReference type="InterPro" id="IPR027417">
    <property type="entry name" value="P-loop_NTPase"/>
</dbReference>
<feature type="transmembrane region" description="Helical" evidence="9">
    <location>
        <begin position="182"/>
        <end position="201"/>
    </location>
</feature>
<dbReference type="PANTHER" id="PTHR24221:SF402">
    <property type="entry name" value="IRON-SULFUR CLUSTERS TRANSPORTER ABCB7, MITOCHONDRIAL"/>
    <property type="match status" value="1"/>
</dbReference>
<keyword evidence="7 9" id="KW-0472">Membrane</keyword>
<dbReference type="Gene3D" id="1.20.1560.10">
    <property type="entry name" value="ABC transporter type 1, transmembrane domain"/>
    <property type="match status" value="1"/>
</dbReference>
<dbReference type="GO" id="GO:0005524">
    <property type="term" value="F:ATP binding"/>
    <property type="evidence" value="ECO:0007669"/>
    <property type="project" value="UniProtKB-KW"/>
</dbReference>
<dbReference type="InterPro" id="IPR011527">
    <property type="entry name" value="ABC1_TM_dom"/>
</dbReference>
<dbReference type="SMART" id="SM00382">
    <property type="entry name" value="AAA"/>
    <property type="match status" value="1"/>
</dbReference>
<accession>A0A840Y6T5</accession>
<sequence>MPPAPPKHQENHLRALLRIAPYLWPRGETEMRLRVVAALVLVAAAKAANVLVPIAYARAVDALAPQSGVGAVATVPVALILGYGILRVMASAFGELRNAIFAKVQARAGRRVALEVFEHLHALSMRFHMDRATGGLSRVIERGVRGIATSLNFLLFNIIPTIVEILFVALILWWMFALSFTVTMLGTIAAYVAFTLTFTNWRLRFRRQMNQTDEEANTKAVDSLLNYETVKYFNNEAHEARRYEESLSRYERAYVRSETTLNMLNAGQALIMAVGLTVVMLLAGQGIAEGRMSVGDLVMVNTYLIQLYLPLNILGFAYREIRQGLTDMEQMFRLLEVPAEVKDAPGAKPLAIGPGEVRFEEVRFGYRPDREILKGVSFTVAPGRMLAIVGPTGAGKSTISRLLFRFYDVTGGRVTVDGQDLREVTQASLRAAIGVVPQDTVLFNDTIRYNIAYGRPGATDAEVEAAARAAQVHDFVVRLPEGYATRVGERGLKLSGGEKQRVAIARTILKDPRILILDEATSALDTRTEQEIQAALRDVARNRTTLVIAHRLSTVVEADEIIVLQEGRIAERGTHASLIAADGLYAEMWRRQSEAVAAAEAAARAQAEADLDRPRGPRPGEAGA</sequence>
<evidence type="ECO:0000256" key="8">
    <source>
        <dbReference type="SAM" id="MobiDB-lite"/>
    </source>
</evidence>
<feature type="transmembrane region" description="Helical" evidence="9">
    <location>
        <begin position="35"/>
        <end position="56"/>
    </location>
</feature>
<dbReference type="EMBL" id="JACIJE010000015">
    <property type="protein sequence ID" value="MBB5691661.1"/>
    <property type="molecule type" value="Genomic_DNA"/>
</dbReference>
<keyword evidence="3 9" id="KW-0812">Transmembrane</keyword>
<feature type="transmembrane region" description="Helical" evidence="9">
    <location>
        <begin position="151"/>
        <end position="176"/>
    </location>
</feature>
<dbReference type="PROSITE" id="PS00211">
    <property type="entry name" value="ABC_TRANSPORTER_1"/>
    <property type="match status" value="1"/>
</dbReference>
<keyword evidence="2" id="KW-0813">Transport</keyword>
<dbReference type="CDD" id="cd03253">
    <property type="entry name" value="ABCC_ATM1_transporter"/>
    <property type="match status" value="1"/>
</dbReference>
<feature type="transmembrane region" description="Helical" evidence="9">
    <location>
        <begin position="269"/>
        <end position="288"/>
    </location>
</feature>
<reference evidence="12 13" key="1">
    <citation type="submission" date="2020-08" db="EMBL/GenBank/DDBJ databases">
        <title>Genomic Encyclopedia of Type Strains, Phase IV (KMG-IV): sequencing the most valuable type-strain genomes for metagenomic binning, comparative biology and taxonomic classification.</title>
        <authorList>
            <person name="Goeker M."/>
        </authorList>
    </citation>
    <scope>NUCLEOTIDE SEQUENCE [LARGE SCALE GENOMIC DNA]</scope>
    <source>
        <strain evidence="12 13">DSM 25895</strain>
    </source>
</reference>
<dbReference type="Proteomes" id="UP000562254">
    <property type="component" value="Unassembled WGS sequence"/>
</dbReference>
<feature type="domain" description="ABC transporter" evidence="10">
    <location>
        <begin position="357"/>
        <end position="591"/>
    </location>
</feature>
<name>A0A840Y6T5_9PROT</name>
<keyword evidence="4" id="KW-0547">Nucleotide-binding</keyword>
<dbReference type="InterPro" id="IPR003593">
    <property type="entry name" value="AAA+_ATPase"/>
</dbReference>
<evidence type="ECO:0000256" key="5">
    <source>
        <dbReference type="ARBA" id="ARBA00022840"/>
    </source>
</evidence>
<keyword evidence="13" id="KW-1185">Reference proteome</keyword>
<dbReference type="InterPro" id="IPR036640">
    <property type="entry name" value="ABC1_TM_sf"/>
</dbReference>